<dbReference type="EMBL" id="JAHRHJ020000011">
    <property type="protein sequence ID" value="KAH9294781.1"/>
    <property type="molecule type" value="Genomic_DNA"/>
</dbReference>
<feature type="non-terminal residue" evidence="2">
    <location>
        <position position="104"/>
    </location>
</feature>
<dbReference type="AlphaFoldDB" id="A0AA38C932"/>
<evidence type="ECO:0000259" key="1">
    <source>
        <dbReference type="Pfam" id="PF07727"/>
    </source>
</evidence>
<sequence length="104" mass="11750">IDHTVYVLKTDDDLLLLVLYVDDLLITTSSNSLTQDIKQKLKAEFDMTDMGLLHYFLGLQVFQSAEGISICHNNYATDLLQRFHMADCKPSPTPYQLGIELTVA</sequence>
<evidence type="ECO:0000313" key="3">
    <source>
        <dbReference type="Proteomes" id="UP000824469"/>
    </source>
</evidence>
<reference evidence="2 3" key="1">
    <citation type="journal article" date="2021" name="Nat. Plants">
        <title>The Taxus genome provides insights into paclitaxel biosynthesis.</title>
        <authorList>
            <person name="Xiong X."/>
            <person name="Gou J."/>
            <person name="Liao Q."/>
            <person name="Li Y."/>
            <person name="Zhou Q."/>
            <person name="Bi G."/>
            <person name="Li C."/>
            <person name="Du R."/>
            <person name="Wang X."/>
            <person name="Sun T."/>
            <person name="Guo L."/>
            <person name="Liang H."/>
            <person name="Lu P."/>
            <person name="Wu Y."/>
            <person name="Zhang Z."/>
            <person name="Ro D.K."/>
            <person name="Shang Y."/>
            <person name="Huang S."/>
            <person name="Yan J."/>
        </authorList>
    </citation>
    <scope>NUCLEOTIDE SEQUENCE [LARGE SCALE GENOMIC DNA]</scope>
    <source>
        <strain evidence="2">Ta-2019</strain>
    </source>
</reference>
<proteinExistence type="predicted"/>
<feature type="domain" description="Reverse transcriptase Ty1/copia-type" evidence="1">
    <location>
        <begin position="3"/>
        <end position="95"/>
    </location>
</feature>
<protein>
    <recommendedName>
        <fullName evidence="1">Reverse transcriptase Ty1/copia-type domain-containing protein</fullName>
    </recommendedName>
</protein>
<dbReference type="Proteomes" id="UP000824469">
    <property type="component" value="Unassembled WGS sequence"/>
</dbReference>
<feature type="non-terminal residue" evidence="2">
    <location>
        <position position="1"/>
    </location>
</feature>
<dbReference type="Pfam" id="PF07727">
    <property type="entry name" value="RVT_2"/>
    <property type="match status" value="1"/>
</dbReference>
<name>A0AA38C932_TAXCH</name>
<organism evidence="2 3">
    <name type="scientific">Taxus chinensis</name>
    <name type="common">Chinese yew</name>
    <name type="synonym">Taxus wallichiana var. chinensis</name>
    <dbReference type="NCBI Taxonomy" id="29808"/>
    <lineage>
        <taxon>Eukaryota</taxon>
        <taxon>Viridiplantae</taxon>
        <taxon>Streptophyta</taxon>
        <taxon>Embryophyta</taxon>
        <taxon>Tracheophyta</taxon>
        <taxon>Spermatophyta</taxon>
        <taxon>Pinopsida</taxon>
        <taxon>Pinidae</taxon>
        <taxon>Conifers II</taxon>
        <taxon>Cupressales</taxon>
        <taxon>Taxaceae</taxon>
        <taxon>Taxus</taxon>
    </lineage>
</organism>
<evidence type="ECO:0000313" key="2">
    <source>
        <dbReference type="EMBL" id="KAH9294781.1"/>
    </source>
</evidence>
<gene>
    <name evidence="2" type="ORF">KI387_038369</name>
</gene>
<dbReference type="OMA" id="IFISHHA"/>
<dbReference type="InterPro" id="IPR013103">
    <property type="entry name" value="RVT_2"/>
</dbReference>
<keyword evidence="3" id="KW-1185">Reference proteome</keyword>
<accession>A0AA38C932</accession>
<comment type="caution">
    <text evidence="2">The sequence shown here is derived from an EMBL/GenBank/DDBJ whole genome shotgun (WGS) entry which is preliminary data.</text>
</comment>